<evidence type="ECO:0000313" key="2">
    <source>
        <dbReference type="EMBL" id="KAK1413811.1"/>
    </source>
</evidence>
<keyword evidence="1" id="KW-1133">Transmembrane helix</keyword>
<keyword evidence="1" id="KW-0812">Transmembrane</keyword>
<dbReference type="EMBL" id="JAUHHV010000008">
    <property type="protein sequence ID" value="KAK1413811.1"/>
    <property type="molecule type" value="Genomic_DNA"/>
</dbReference>
<name>A0AAD8K2G3_TARER</name>
<feature type="transmembrane region" description="Helical" evidence="1">
    <location>
        <begin position="179"/>
        <end position="204"/>
    </location>
</feature>
<feature type="transmembrane region" description="Helical" evidence="1">
    <location>
        <begin position="108"/>
        <end position="126"/>
    </location>
</feature>
<comment type="caution">
    <text evidence="2">The sequence shown here is derived from an EMBL/GenBank/DDBJ whole genome shotgun (WGS) entry which is preliminary data.</text>
</comment>
<evidence type="ECO:0008006" key="4">
    <source>
        <dbReference type="Google" id="ProtNLM"/>
    </source>
</evidence>
<dbReference type="AlphaFoldDB" id="A0AAD8K2G3"/>
<dbReference type="Proteomes" id="UP001229421">
    <property type="component" value="Unassembled WGS sequence"/>
</dbReference>
<reference evidence="2" key="1">
    <citation type="journal article" date="2023" name="bioRxiv">
        <title>Improved chromosome-level genome assembly for marigold (Tagetes erecta).</title>
        <authorList>
            <person name="Jiang F."/>
            <person name="Yuan L."/>
            <person name="Wang S."/>
            <person name="Wang H."/>
            <person name="Xu D."/>
            <person name="Wang A."/>
            <person name="Fan W."/>
        </authorList>
    </citation>
    <scope>NUCLEOTIDE SEQUENCE</scope>
    <source>
        <strain evidence="2">WSJ</strain>
        <tissue evidence="2">Leaf</tissue>
    </source>
</reference>
<gene>
    <name evidence="2" type="ORF">QVD17_29546</name>
</gene>
<keyword evidence="3" id="KW-1185">Reference proteome</keyword>
<evidence type="ECO:0000256" key="1">
    <source>
        <dbReference type="SAM" id="Phobius"/>
    </source>
</evidence>
<keyword evidence="1" id="KW-0472">Membrane</keyword>
<feature type="transmembrane region" description="Helical" evidence="1">
    <location>
        <begin position="132"/>
        <end position="150"/>
    </location>
</feature>
<accession>A0AAD8K2G3</accession>
<proteinExistence type="predicted"/>
<protein>
    <recommendedName>
        <fullName evidence="4">Transmembrane protein</fullName>
    </recommendedName>
</protein>
<evidence type="ECO:0000313" key="3">
    <source>
        <dbReference type="Proteomes" id="UP001229421"/>
    </source>
</evidence>
<organism evidence="2 3">
    <name type="scientific">Tagetes erecta</name>
    <name type="common">African marigold</name>
    <dbReference type="NCBI Taxonomy" id="13708"/>
    <lineage>
        <taxon>Eukaryota</taxon>
        <taxon>Viridiplantae</taxon>
        <taxon>Streptophyta</taxon>
        <taxon>Embryophyta</taxon>
        <taxon>Tracheophyta</taxon>
        <taxon>Spermatophyta</taxon>
        <taxon>Magnoliopsida</taxon>
        <taxon>eudicotyledons</taxon>
        <taxon>Gunneridae</taxon>
        <taxon>Pentapetalae</taxon>
        <taxon>asterids</taxon>
        <taxon>campanulids</taxon>
        <taxon>Asterales</taxon>
        <taxon>Asteraceae</taxon>
        <taxon>Asteroideae</taxon>
        <taxon>Heliantheae alliance</taxon>
        <taxon>Tageteae</taxon>
        <taxon>Tagetes</taxon>
    </lineage>
</organism>
<sequence length="212" mass="25554">MNGEGNAIQEVKCAKFDFVQKSQLVNYYLHILKMECFDHENWDIILNCLTRSGWIKRQRWNKGGKNGSLIDWWIRKHWNGLIWIVTYWAAEGLMLKIVCNNGWIRIRLYWYGPNGVILFWAIWNKWVHEDQIWYIVGYWMGCVWYGLGCSKKNWAAFVSKLFEGFKWHFFLGRLWSRKLCIVVLFLVFKCMNMFVFLGMCLSWPKRLDNTLP</sequence>